<reference evidence="3 4" key="1">
    <citation type="submission" date="2020-04" db="EMBL/GenBank/DDBJ databases">
        <authorList>
            <person name="Alioto T."/>
            <person name="Alioto T."/>
            <person name="Gomez Garrido J."/>
        </authorList>
    </citation>
    <scope>NUCLEOTIDE SEQUENCE [LARGE SCALE GENOMIC DNA]</scope>
</reference>
<dbReference type="CDD" id="cd00037">
    <property type="entry name" value="CLECT"/>
    <property type="match status" value="1"/>
</dbReference>
<keyword evidence="1" id="KW-0732">Signal</keyword>
<evidence type="ECO:0000313" key="4">
    <source>
        <dbReference type="Proteomes" id="UP000494165"/>
    </source>
</evidence>
<dbReference type="Pfam" id="PF00059">
    <property type="entry name" value="Lectin_C"/>
    <property type="match status" value="1"/>
</dbReference>
<organism evidence="3 4">
    <name type="scientific">Cloeon dipterum</name>
    <dbReference type="NCBI Taxonomy" id="197152"/>
    <lineage>
        <taxon>Eukaryota</taxon>
        <taxon>Metazoa</taxon>
        <taxon>Ecdysozoa</taxon>
        <taxon>Arthropoda</taxon>
        <taxon>Hexapoda</taxon>
        <taxon>Insecta</taxon>
        <taxon>Pterygota</taxon>
        <taxon>Palaeoptera</taxon>
        <taxon>Ephemeroptera</taxon>
        <taxon>Pisciforma</taxon>
        <taxon>Baetidae</taxon>
        <taxon>Cloeon</taxon>
    </lineage>
</organism>
<dbReference type="AlphaFoldDB" id="A0A8S1D5B5"/>
<comment type="caution">
    <text evidence="3">The sequence shown here is derived from an EMBL/GenBank/DDBJ whole genome shotgun (WGS) entry which is preliminary data.</text>
</comment>
<accession>A0A8S1D5B5</accession>
<proteinExistence type="predicted"/>
<name>A0A8S1D5B5_9INSE</name>
<evidence type="ECO:0000259" key="2">
    <source>
        <dbReference type="PROSITE" id="PS50041"/>
    </source>
</evidence>
<dbReference type="InterPro" id="IPR016187">
    <property type="entry name" value="CTDL_fold"/>
</dbReference>
<feature type="signal peptide" evidence="1">
    <location>
        <begin position="1"/>
        <end position="36"/>
    </location>
</feature>
<dbReference type="InterPro" id="IPR001304">
    <property type="entry name" value="C-type_lectin-like"/>
</dbReference>
<dbReference type="EMBL" id="CADEPI010000131">
    <property type="protein sequence ID" value="CAB3376697.1"/>
    <property type="molecule type" value="Genomic_DNA"/>
</dbReference>
<dbReference type="PROSITE" id="PS50041">
    <property type="entry name" value="C_TYPE_LECTIN_2"/>
    <property type="match status" value="1"/>
</dbReference>
<dbReference type="SMART" id="SM00034">
    <property type="entry name" value="CLECT"/>
    <property type="match status" value="1"/>
</dbReference>
<protein>
    <recommendedName>
        <fullName evidence="2">C-type lectin domain-containing protein</fullName>
    </recommendedName>
</protein>
<feature type="domain" description="C-type lectin" evidence="2">
    <location>
        <begin position="150"/>
        <end position="263"/>
    </location>
</feature>
<sequence>MVPGSIPVIIVAASQRMRSNVLIWIFLTVGVAASVAKDKQGSPECAQSLEALQNIVKSENDIIHDLLTTMVSEERDSFRVSHVMLHAIDTKLTQHHKALSAILHNILDRMRLSEGATTFVGTPIKLENGNAEEEDSAAAGGVPTAIDEKYYISSSDGFKWSAALEFCSSHNWSLASPRTIEELSLMWSMVPNKDGWYWTSASADAGPSPGRFFWHGTLSEVACDLWAKGQPNELIKDSNACAALNNGNLFDQECSFSNHFICQKF</sequence>
<dbReference type="SUPFAM" id="SSF56436">
    <property type="entry name" value="C-type lectin-like"/>
    <property type="match status" value="1"/>
</dbReference>
<keyword evidence="4" id="KW-1185">Reference proteome</keyword>
<feature type="chain" id="PRO_5035906182" description="C-type lectin domain-containing protein" evidence="1">
    <location>
        <begin position="37"/>
        <end position="265"/>
    </location>
</feature>
<evidence type="ECO:0000256" key="1">
    <source>
        <dbReference type="SAM" id="SignalP"/>
    </source>
</evidence>
<dbReference type="InterPro" id="IPR016186">
    <property type="entry name" value="C-type_lectin-like/link_sf"/>
</dbReference>
<dbReference type="Proteomes" id="UP000494165">
    <property type="component" value="Unassembled WGS sequence"/>
</dbReference>
<gene>
    <name evidence="3" type="ORF">CLODIP_2_CD05107</name>
</gene>
<dbReference type="Gene3D" id="3.10.100.10">
    <property type="entry name" value="Mannose-Binding Protein A, subunit A"/>
    <property type="match status" value="1"/>
</dbReference>
<evidence type="ECO:0000313" key="3">
    <source>
        <dbReference type="EMBL" id="CAB3376697.1"/>
    </source>
</evidence>